<feature type="transmembrane region" description="Helical" evidence="1">
    <location>
        <begin position="7"/>
        <end position="27"/>
    </location>
</feature>
<evidence type="ECO:0000313" key="3">
    <source>
        <dbReference type="Proteomes" id="UP000723714"/>
    </source>
</evidence>
<proteinExistence type="predicted"/>
<gene>
    <name evidence="2" type="ORF">HGO97_000220</name>
</gene>
<sequence length="146" mass="16280">MKANNRIAKAVGLLVLSLLFTGILMVGQRYVGFQDDTCPDESYIQSEGICMLSADDQLTDTAISEQELHVSYISSFLRHSTALRIYESRICAESILAVLFKIAVIPCAIFIISLFALSVDTFLKKVICGFLHWQDGKKRQALLCIE</sequence>
<keyword evidence="1" id="KW-0472">Membrane</keyword>
<accession>A0ABS6CY57</accession>
<comment type="caution">
    <text evidence="2">The sequence shown here is derived from an EMBL/GenBank/DDBJ whole genome shotgun (WGS) entry which is preliminary data.</text>
</comment>
<feature type="transmembrane region" description="Helical" evidence="1">
    <location>
        <begin position="95"/>
        <end position="117"/>
    </location>
</feature>
<evidence type="ECO:0008006" key="4">
    <source>
        <dbReference type="Google" id="ProtNLM"/>
    </source>
</evidence>
<protein>
    <recommendedName>
        <fullName evidence="4">Inner membrane protein</fullName>
    </recommendedName>
</protein>
<keyword evidence="3" id="KW-1185">Reference proteome</keyword>
<name>A0ABS6CY57_9FIRM</name>
<keyword evidence="1" id="KW-1133">Transmembrane helix</keyword>
<dbReference type="RefSeq" id="WP_216238255.1">
    <property type="nucleotide sequence ID" value="NZ_JABACJ020000001.1"/>
</dbReference>
<evidence type="ECO:0000256" key="1">
    <source>
        <dbReference type="SAM" id="Phobius"/>
    </source>
</evidence>
<reference evidence="2 3" key="1">
    <citation type="submission" date="2021-06" db="EMBL/GenBank/DDBJ databases">
        <title>Faecalicatena sp. nov. isolated from porcine feces.</title>
        <authorList>
            <person name="Oh B.S."/>
            <person name="Lee J.H."/>
        </authorList>
    </citation>
    <scope>NUCLEOTIDE SEQUENCE [LARGE SCALE GENOMIC DNA]</scope>
    <source>
        <strain evidence="2 3">AGMB00832</strain>
    </source>
</reference>
<keyword evidence="1" id="KW-0812">Transmembrane</keyword>
<evidence type="ECO:0000313" key="2">
    <source>
        <dbReference type="EMBL" id="MBU3874243.1"/>
    </source>
</evidence>
<dbReference type="EMBL" id="JABACJ020000001">
    <property type="protein sequence ID" value="MBU3874243.1"/>
    <property type="molecule type" value="Genomic_DNA"/>
</dbReference>
<organism evidence="2 3">
    <name type="scientific">Faecalicatena faecalis</name>
    <dbReference type="NCBI Taxonomy" id="2726362"/>
    <lineage>
        <taxon>Bacteria</taxon>
        <taxon>Bacillati</taxon>
        <taxon>Bacillota</taxon>
        <taxon>Clostridia</taxon>
        <taxon>Lachnospirales</taxon>
        <taxon>Lachnospiraceae</taxon>
        <taxon>Faecalicatena</taxon>
    </lineage>
</organism>
<dbReference type="Proteomes" id="UP000723714">
    <property type="component" value="Unassembled WGS sequence"/>
</dbReference>